<accession>A0ABW0P9J4</accession>
<dbReference type="Pfam" id="PF00929">
    <property type="entry name" value="RNase_T"/>
    <property type="match status" value="1"/>
</dbReference>
<dbReference type="InterPro" id="IPR012337">
    <property type="entry name" value="RNaseH-like_sf"/>
</dbReference>
<keyword evidence="2" id="KW-0540">Nuclease</keyword>
<dbReference type="Gene3D" id="3.30.420.10">
    <property type="entry name" value="Ribonuclease H-like superfamily/Ribonuclease H"/>
    <property type="match status" value="1"/>
</dbReference>
<keyword evidence="2" id="KW-0269">Exonuclease</keyword>
<dbReference type="SUPFAM" id="SSF53098">
    <property type="entry name" value="Ribonuclease H-like"/>
    <property type="match status" value="1"/>
</dbReference>
<feature type="domain" description="Exonuclease" evidence="1">
    <location>
        <begin position="2"/>
        <end position="174"/>
    </location>
</feature>
<dbReference type="InterPro" id="IPR036397">
    <property type="entry name" value="RNaseH_sf"/>
</dbReference>
<organism evidence="2 3">
    <name type="scientific">Bosea massiliensis</name>
    <dbReference type="NCBI Taxonomy" id="151419"/>
    <lineage>
        <taxon>Bacteria</taxon>
        <taxon>Pseudomonadati</taxon>
        <taxon>Pseudomonadota</taxon>
        <taxon>Alphaproteobacteria</taxon>
        <taxon>Hyphomicrobiales</taxon>
        <taxon>Boseaceae</taxon>
        <taxon>Bosea</taxon>
    </lineage>
</organism>
<dbReference type="CDD" id="cd06127">
    <property type="entry name" value="DEDDh"/>
    <property type="match status" value="1"/>
</dbReference>
<evidence type="ECO:0000259" key="1">
    <source>
        <dbReference type="SMART" id="SM00479"/>
    </source>
</evidence>
<proteinExistence type="predicted"/>
<dbReference type="SMART" id="SM00479">
    <property type="entry name" value="EXOIII"/>
    <property type="match status" value="1"/>
</dbReference>
<comment type="caution">
    <text evidence="2">The sequence shown here is derived from an EMBL/GenBank/DDBJ whole genome shotgun (WGS) entry which is preliminary data.</text>
</comment>
<protein>
    <submittedName>
        <fullName evidence="2">Exonuclease domain-containing protein</fullName>
    </submittedName>
</protein>
<dbReference type="GO" id="GO:0004527">
    <property type="term" value="F:exonuclease activity"/>
    <property type="evidence" value="ECO:0007669"/>
    <property type="project" value="UniProtKB-KW"/>
</dbReference>
<keyword evidence="3" id="KW-1185">Reference proteome</keyword>
<dbReference type="InterPro" id="IPR013520">
    <property type="entry name" value="Ribonucl_H"/>
</dbReference>
<dbReference type="Proteomes" id="UP001596060">
    <property type="component" value="Unassembled WGS sequence"/>
</dbReference>
<reference evidence="3" key="1">
    <citation type="journal article" date="2019" name="Int. J. Syst. Evol. Microbiol.">
        <title>The Global Catalogue of Microorganisms (GCM) 10K type strain sequencing project: providing services to taxonomists for standard genome sequencing and annotation.</title>
        <authorList>
            <consortium name="The Broad Institute Genomics Platform"/>
            <consortium name="The Broad Institute Genome Sequencing Center for Infectious Disease"/>
            <person name="Wu L."/>
            <person name="Ma J."/>
        </authorList>
    </citation>
    <scope>NUCLEOTIDE SEQUENCE [LARGE SCALE GENOMIC DNA]</scope>
    <source>
        <strain evidence="3">CCUG 43117</strain>
    </source>
</reference>
<sequence length="244" mass="26982">MILRCVDFETTGEPSEENPQAVCEVGFCDVVFENGVASIGMPWSMLVDPGRPMPADARAVHHISDDDVAMCPPATTAFMRLTGNAGGVPKADYYCAHNADYELAFFKGGETPWICTFKVAVRLWPDEQKHSLQYLRYALALDIDQDVGLPAHRAGPDAYVGAALMAAILNRGANQVDLATMVRWSKGPALFQRLSFGKHRGKRFDEVPLDYLYWIQDKSDMSADIKANAKHWIKQRAINNGSST</sequence>
<evidence type="ECO:0000313" key="2">
    <source>
        <dbReference type="EMBL" id="MFC5509316.1"/>
    </source>
</evidence>
<keyword evidence="2" id="KW-0378">Hydrolase</keyword>
<evidence type="ECO:0000313" key="3">
    <source>
        <dbReference type="Proteomes" id="UP001596060"/>
    </source>
</evidence>
<dbReference type="RefSeq" id="WP_377818071.1">
    <property type="nucleotide sequence ID" value="NZ_JBHSLU010000161.1"/>
</dbReference>
<name>A0ABW0P9J4_9HYPH</name>
<gene>
    <name evidence="2" type="ORF">ACFPN9_29305</name>
</gene>
<dbReference type="EMBL" id="JBHSLU010000161">
    <property type="protein sequence ID" value="MFC5509316.1"/>
    <property type="molecule type" value="Genomic_DNA"/>
</dbReference>